<name>A0AAV0YPV0_VICFA</name>
<evidence type="ECO:0000313" key="3">
    <source>
        <dbReference type="Proteomes" id="UP001157006"/>
    </source>
</evidence>
<keyword evidence="3" id="KW-1185">Reference proteome</keyword>
<gene>
    <name evidence="2" type="ORF">VFH_I272040</name>
</gene>
<dbReference type="EMBL" id="OX451736">
    <property type="protein sequence ID" value="CAI8586828.1"/>
    <property type="molecule type" value="Genomic_DNA"/>
</dbReference>
<accession>A0AAV0YPV0</accession>
<feature type="compositionally biased region" description="Acidic residues" evidence="1">
    <location>
        <begin position="183"/>
        <end position="198"/>
    </location>
</feature>
<sequence>MDSGGSNDNQNKLPSSSLIEQHEQFEQLPLLSTNESGAIAAVPISTKYANECTITKVETGSSSWIEETKLHKEYYDDTIWKQFRKLRKDESRWDYKYVHRRENFSCRSLNDVKRYEETGKRPSEIRKIKLLENGAKTTDDVGKIEKMLLEKRKREEEKSFVEKFLADAHYNLLHWFDDKQPESEDDSEATISDSPDDI</sequence>
<protein>
    <submittedName>
        <fullName evidence="2">Uncharacterized protein</fullName>
    </submittedName>
</protein>
<proteinExistence type="predicted"/>
<organism evidence="2 3">
    <name type="scientific">Vicia faba</name>
    <name type="common">Broad bean</name>
    <name type="synonym">Faba vulgaris</name>
    <dbReference type="NCBI Taxonomy" id="3906"/>
    <lineage>
        <taxon>Eukaryota</taxon>
        <taxon>Viridiplantae</taxon>
        <taxon>Streptophyta</taxon>
        <taxon>Embryophyta</taxon>
        <taxon>Tracheophyta</taxon>
        <taxon>Spermatophyta</taxon>
        <taxon>Magnoliopsida</taxon>
        <taxon>eudicotyledons</taxon>
        <taxon>Gunneridae</taxon>
        <taxon>Pentapetalae</taxon>
        <taxon>rosids</taxon>
        <taxon>fabids</taxon>
        <taxon>Fabales</taxon>
        <taxon>Fabaceae</taxon>
        <taxon>Papilionoideae</taxon>
        <taxon>50 kb inversion clade</taxon>
        <taxon>NPAAA clade</taxon>
        <taxon>Hologalegina</taxon>
        <taxon>IRL clade</taxon>
        <taxon>Fabeae</taxon>
        <taxon>Vicia</taxon>
    </lineage>
</organism>
<dbReference type="Proteomes" id="UP001157006">
    <property type="component" value="Chromosome 1L"/>
</dbReference>
<feature type="region of interest" description="Disordered" evidence="1">
    <location>
        <begin position="177"/>
        <end position="198"/>
    </location>
</feature>
<reference evidence="2 3" key="1">
    <citation type="submission" date="2023-01" db="EMBL/GenBank/DDBJ databases">
        <authorList>
            <person name="Kreplak J."/>
        </authorList>
    </citation>
    <scope>NUCLEOTIDE SEQUENCE [LARGE SCALE GENOMIC DNA]</scope>
</reference>
<evidence type="ECO:0000313" key="2">
    <source>
        <dbReference type="EMBL" id="CAI8586828.1"/>
    </source>
</evidence>
<dbReference type="AlphaFoldDB" id="A0AAV0YPV0"/>
<evidence type="ECO:0000256" key="1">
    <source>
        <dbReference type="SAM" id="MobiDB-lite"/>
    </source>
</evidence>